<dbReference type="PROSITE" id="PS51208">
    <property type="entry name" value="AUTOTRANSPORTER"/>
    <property type="match status" value="1"/>
</dbReference>
<dbReference type="InterPro" id="IPR050592">
    <property type="entry name" value="GDSL_lipolytic_enzyme"/>
</dbReference>
<evidence type="ECO:0000256" key="1">
    <source>
        <dbReference type="ARBA" id="ARBA00008668"/>
    </source>
</evidence>
<dbReference type="Gene3D" id="2.40.128.130">
    <property type="entry name" value="Autotransporter beta-domain"/>
    <property type="match status" value="1"/>
</dbReference>
<proteinExistence type="inferred from homology"/>
<accession>A0ABS1Z525</accession>
<evidence type="ECO:0000313" key="6">
    <source>
        <dbReference type="Proteomes" id="UP000809137"/>
    </source>
</evidence>
<dbReference type="SUPFAM" id="SSF103515">
    <property type="entry name" value="Autotransporter"/>
    <property type="match status" value="1"/>
</dbReference>
<evidence type="ECO:0000256" key="3">
    <source>
        <dbReference type="SAM" id="SignalP"/>
    </source>
</evidence>
<comment type="similarity">
    <text evidence="1">Belongs to the 'GDSL' lipolytic enzyme family.</text>
</comment>
<dbReference type="PANTHER" id="PTHR45642">
    <property type="entry name" value="GDSL ESTERASE/LIPASE EXL3"/>
    <property type="match status" value="1"/>
</dbReference>
<dbReference type="Pfam" id="PF00657">
    <property type="entry name" value="Lipase_GDSL"/>
    <property type="match status" value="1"/>
</dbReference>
<sequence length="660" mass="69890">MPHSCFTPLALAGAIAATLVASAPAYAWDSLTVFGDSLSDGGNVGRFTYDGAQHPLYDEILAADSGLSLRPSSQGGNNYAQGGAVTVPALNPAFNTQDQLARWLQRNNGRAERNGLYIYWAGANDIAAAVLANPLTAPQTVAASASAAAAQVRTLLDAGAGTVIVPNVPQLGTTPLMIETVLQLTGPLADSALQAAFQSLNATPVLSQAAREQAIQTAFSRAAGEVSAIPAVRDALAQQLFALWQVLSEQVTALSDGFNQQEEAGLAALKGNIVRADIAGLLSEVIADPARYGLSNTIGMACPPGTSAAQCTSATPGFSEAQRFLFADRLHPSPAVHAMIADYIRSILDAPALVSSLTAAPAGAARDMQNTLEGHLQQQRQQAQSTGEFSLFGGYAGQHADYHRSDLLTGDATQASLTLGMGYQLTDSWQAGLVLSRSDQRQHPDDRYSYKLRGNLVALYSQLTLFEQGWINADVHYGDLSYDAIERRVQIGPATRTEQGNSSGKLLGFRVQSGWDFPLTAHLSTGPVVRYALDYARAGGYRENGESSTAMRFSDQTRHTQTGAAGWRIDTTRWPVNPWAEISYNRQFGDAESSVRGGLKSTRTAFTRTVSNGDDSWLEAAAGASVPLTDAVSAFTGVSAIGGNSDRRQITWNIGINATF</sequence>
<dbReference type="InterPro" id="IPR036514">
    <property type="entry name" value="SGNH_hydro_sf"/>
</dbReference>
<name>A0ABS1Z525_9GAMM</name>
<keyword evidence="6" id="KW-1185">Reference proteome</keyword>
<evidence type="ECO:0000313" key="5">
    <source>
        <dbReference type="EMBL" id="MBM0747502.1"/>
    </source>
</evidence>
<dbReference type="PANTHER" id="PTHR45642:SF139">
    <property type="entry name" value="SGNH HYDROLASE-TYPE ESTERASE DOMAIN-CONTAINING PROTEIN"/>
    <property type="match status" value="1"/>
</dbReference>
<dbReference type="RefSeq" id="WP_203025538.1">
    <property type="nucleotide sequence ID" value="NZ_CP083450.1"/>
</dbReference>
<keyword evidence="2 3" id="KW-0732">Signal</keyword>
<dbReference type="InterPro" id="IPR005546">
    <property type="entry name" value="Autotransporte_beta"/>
</dbReference>
<gene>
    <name evidence="5" type="ORF">JJB79_08750</name>
</gene>
<dbReference type="InterPro" id="IPR036709">
    <property type="entry name" value="Autotransporte_beta_dom_sf"/>
</dbReference>
<dbReference type="SMART" id="SM00869">
    <property type="entry name" value="Autotransporter"/>
    <property type="match status" value="1"/>
</dbReference>
<dbReference type="SUPFAM" id="SSF52266">
    <property type="entry name" value="SGNH hydrolase"/>
    <property type="match status" value="1"/>
</dbReference>
<comment type="caution">
    <text evidence="5">The sequence shown here is derived from an EMBL/GenBank/DDBJ whole genome shotgun (WGS) entry which is preliminary data.</text>
</comment>
<dbReference type="GeneID" id="84693130"/>
<dbReference type="Gene3D" id="3.40.50.1110">
    <property type="entry name" value="SGNH hydrolase"/>
    <property type="match status" value="1"/>
</dbReference>
<reference evidence="5 6" key="1">
    <citation type="submission" date="2021-01" db="EMBL/GenBank/DDBJ databases">
        <title>Complete genome sequence of Pantoea eucrina OB49, a heavy metal tolerant bacterium with PGPR potential isolated from wheat in Algeria.</title>
        <authorList>
            <person name="Lekired A."/>
            <person name="Ouzari I.H."/>
        </authorList>
    </citation>
    <scope>NUCLEOTIDE SEQUENCE [LARGE SCALE GENOMIC DNA]</scope>
    <source>
        <strain evidence="5 6">OB49</strain>
    </source>
</reference>
<evidence type="ECO:0000259" key="4">
    <source>
        <dbReference type="PROSITE" id="PS51208"/>
    </source>
</evidence>
<dbReference type="EMBL" id="JAFCXS010000005">
    <property type="protein sequence ID" value="MBM0747502.1"/>
    <property type="molecule type" value="Genomic_DNA"/>
</dbReference>
<evidence type="ECO:0000256" key="2">
    <source>
        <dbReference type="ARBA" id="ARBA00022729"/>
    </source>
</evidence>
<dbReference type="PIRSF" id="PIRSF037375">
    <property type="entry name" value="Autotrns_EstA"/>
    <property type="match status" value="1"/>
</dbReference>
<protein>
    <submittedName>
        <fullName evidence="5">Autotransporter domain-containing protein</fullName>
    </submittedName>
</protein>
<organism evidence="5 6">
    <name type="scientific">Pantoea eucrina</name>
    <dbReference type="NCBI Taxonomy" id="472693"/>
    <lineage>
        <taxon>Bacteria</taxon>
        <taxon>Pseudomonadati</taxon>
        <taxon>Pseudomonadota</taxon>
        <taxon>Gammaproteobacteria</taxon>
        <taxon>Enterobacterales</taxon>
        <taxon>Erwiniaceae</taxon>
        <taxon>Pantoea</taxon>
    </lineage>
</organism>
<dbReference type="InterPro" id="IPR001087">
    <property type="entry name" value="GDSL"/>
</dbReference>
<dbReference type="CDD" id="cd01847">
    <property type="entry name" value="Triacylglycerol_lipase_like"/>
    <property type="match status" value="1"/>
</dbReference>
<dbReference type="Pfam" id="PF03797">
    <property type="entry name" value="Autotransporter"/>
    <property type="match status" value="1"/>
</dbReference>
<dbReference type="Proteomes" id="UP000809137">
    <property type="component" value="Unassembled WGS sequence"/>
</dbReference>
<feature type="signal peptide" evidence="3">
    <location>
        <begin position="1"/>
        <end position="27"/>
    </location>
</feature>
<dbReference type="InterPro" id="IPR017186">
    <property type="entry name" value="Lipase_autotranspt_EstA"/>
</dbReference>
<feature type="chain" id="PRO_5045519992" evidence="3">
    <location>
        <begin position="28"/>
        <end position="660"/>
    </location>
</feature>
<feature type="domain" description="Autotransporter" evidence="4">
    <location>
        <begin position="384"/>
        <end position="660"/>
    </location>
</feature>